<dbReference type="GO" id="GO:0005506">
    <property type="term" value="F:iron ion binding"/>
    <property type="evidence" value="ECO:0007669"/>
    <property type="project" value="InterPro"/>
</dbReference>
<evidence type="ECO:0000313" key="18">
    <source>
        <dbReference type="Proteomes" id="UP000186922"/>
    </source>
</evidence>
<dbReference type="PANTHER" id="PTHR21624">
    <property type="entry name" value="STEROL DESATURASE-RELATED PROTEIN"/>
    <property type="match status" value="1"/>
</dbReference>
<feature type="transmembrane region" description="Helical" evidence="14">
    <location>
        <begin position="454"/>
        <end position="476"/>
    </location>
</feature>
<evidence type="ECO:0000256" key="14">
    <source>
        <dbReference type="SAM" id="Phobius"/>
    </source>
</evidence>
<dbReference type="InterPro" id="IPR056853">
    <property type="entry name" value="AGMP_C"/>
</dbReference>
<organism evidence="17 18">
    <name type="scientific">Ramazzottius varieornatus</name>
    <name type="common">Water bear</name>
    <name type="synonym">Tardigrade</name>
    <dbReference type="NCBI Taxonomy" id="947166"/>
    <lineage>
        <taxon>Eukaryota</taxon>
        <taxon>Metazoa</taxon>
        <taxon>Ecdysozoa</taxon>
        <taxon>Tardigrada</taxon>
        <taxon>Eutardigrada</taxon>
        <taxon>Parachela</taxon>
        <taxon>Hypsibioidea</taxon>
        <taxon>Ramazzottiidae</taxon>
        <taxon>Ramazzottius</taxon>
    </lineage>
</organism>
<dbReference type="AlphaFoldDB" id="A0A1D1USP3"/>
<feature type="transmembrane region" description="Helical" evidence="14">
    <location>
        <begin position="201"/>
        <end position="222"/>
    </location>
</feature>
<reference evidence="17 18" key="1">
    <citation type="journal article" date="2016" name="Nat. Commun.">
        <title>Extremotolerant tardigrade genome and improved radiotolerance of human cultured cells by tardigrade-unique protein.</title>
        <authorList>
            <person name="Hashimoto T."/>
            <person name="Horikawa D.D."/>
            <person name="Saito Y."/>
            <person name="Kuwahara H."/>
            <person name="Kozuka-Hata H."/>
            <person name="Shin-I T."/>
            <person name="Minakuchi Y."/>
            <person name="Ohishi K."/>
            <person name="Motoyama A."/>
            <person name="Aizu T."/>
            <person name="Enomoto A."/>
            <person name="Kondo K."/>
            <person name="Tanaka S."/>
            <person name="Hara Y."/>
            <person name="Koshikawa S."/>
            <person name="Sagara H."/>
            <person name="Miura T."/>
            <person name="Yokobori S."/>
            <person name="Miyagawa K."/>
            <person name="Suzuki Y."/>
            <person name="Kubo T."/>
            <person name="Oyama M."/>
            <person name="Kohara Y."/>
            <person name="Fujiyama A."/>
            <person name="Arakawa K."/>
            <person name="Katayama T."/>
            <person name="Toyoda A."/>
            <person name="Kunieda T."/>
        </authorList>
    </citation>
    <scope>NUCLEOTIDE SEQUENCE [LARGE SCALE GENOMIC DNA]</scope>
    <source>
        <strain evidence="17 18">YOKOZUNA-1</strain>
    </source>
</reference>
<dbReference type="EMBL" id="BDGG01000002">
    <property type="protein sequence ID" value="GAU92704.1"/>
    <property type="molecule type" value="Genomic_DNA"/>
</dbReference>
<dbReference type="InterPro" id="IPR051689">
    <property type="entry name" value="Sterol_desaturase/TMEM195"/>
</dbReference>
<dbReference type="InterPro" id="IPR006694">
    <property type="entry name" value="Fatty_acid_hydroxylase"/>
</dbReference>
<dbReference type="Pfam" id="PF24858">
    <property type="entry name" value="AGMP_C"/>
    <property type="match status" value="1"/>
</dbReference>
<evidence type="ECO:0000256" key="6">
    <source>
        <dbReference type="ARBA" id="ARBA00023002"/>
    </source>
</evidence>
<keyword evidence="3 14" id="KW-0812">Transmembrane</keyword>
<evidence type="ECO:0000256" key="8">
    <source>
        <dbReference type="ARBA" id="ARBA00023098"/>
    </source>
</evidence>
<comment type="subcellular location">
    <subcellularLocation>
        <location evidence="2">Endoplasmic reticulum membrane</location>
        <topology evidence="2">Multi-pass membrane protein</topology>
    </subcellularLocation>
</comment>
<name>A0A1D1USP3_RAMVA</name>
<evidence type="ECO:0000256" key="1">
    <source>
        <dbReference type="ARBA" id="ARBA00001962"/>
    </source>
</evidence>
<evidence type="ECO:0000256" key="2">
    <source>
        <dbReference type="ARBA" id="ARBA00004477"/>
    </source>
</evidence>
<dbReference type="EC" id="1.14.16.5" evidence="11"/>
<proteinExistence type="inferred from homology"/>
<keyword evidence="18" id="KW-1185">Reference proteome</keyword>
<protein>
    <recommendedName>
        <fullName evidence="12">Alkylglycerol monooxygenase</fullName>
        <ecNumber evidence="11">1.14.16.5</ecNumber>
    </recommendedName>
</protein>
<evidence type="ECO:0000256" key="11">
    <source>
        <dbReference type="ARBA" id="ARBA00039026"/>
    </source>
</evidence>
<keyword evidence="7" id="KW-0408">Iron</keyword>
<comment type="caution">
    <text evidence="17">The sequence shown here is derived from an EMBL/GenBank/DDBJ whole genome shotgun (WGS) entry which is preliminary data.</text>
</comment>
<evidence type="ECO:0000256" key="9">
    <source>
        <dbReference type="ARBA" id="ARBA00023136"/>
    </source>
</evidence>
<evidence type="ECO:0000259" key="15">
    <source>
        <dbReference type="Pfam" id="PF04116"/>
    </source>
</evidence>
<dbReference type="OrthoDB" id="6354873at2759"/>
<keyword evidence="8" id="KW-0443">Lipid metabolism</keyword>
<dbReference type="GO" id="GO:0006643">
    <property type="term" value="P:membrane lipid metabolic process"/>
    <property type="evidence" value="ECO:0007669"/>
    <property type="project" value="TreeGrafter"/>
</dbReference>
<evidence type="ECO:0000256" key="4">
    <source>
        <dbReference type="ARBA" id="ARBA00022824"/>
    </source>
</evidence>
<feature type="domain" description="Fatty acid hydroxylase" evidence="15">
    <location>
        <begin position="150"/>
        <end position="283"/>
    </location>
</feature>
<keyword evidence="9 14" id="KW-0472">Membrane</keyword>
<keyword evidence="4" id="KW-0256">Endoplasmic reticulum</keyword>
<evidence type="ECO:0000259" key="16">
    <source>
        <dbReference type="Pfam" id="PF24858"/>
    </source>
</evidence>
<evidence type="ECO:0000256" key="3">
    <source>
        <dbReference type="ARBA" id="ARBA00022692"/>
    </source>
</evidence>
<feature type="transmembrane region" description="Helical" evidence="14">
    <location>
        <begin position="147"/>
        <end position="164"/>
    </location>
</feature>
<gene>
    <name evidence="17" type="primary">RvY_04752-1</name>
    <name evidence="17" type="synonym">RvY_04752.1</name>
    <name evidence="17" type="ORF">RvY_04752</name>
</gene>
<dbReference type="GO" id="GO:0005789">
    <property type="term" value="C:endoplasmic reticulum membrane"/>
    <property type="evidence" value="ECO:0007669"/>
    <property type="project" value="UniProtKB-SubCell"/>
</dbReference>
<comment type="catalytic activity">
    <reaction evidence="13">
        <text>1-O-(1,2-saturated-alkyl)-sn-glycerol + (6R)-L-erythro-5,6,7,8-tetrahydrobiopterin + O2 = a 1-(1-hydroxyalkyl)-sn-glycerol + (6R)-L-erythro-6,7-dihydrobiopterin + H2O</text>
        <dbReference type="Rhea" id="RHEA:36255"/>
        <dbReference type="ChEBI" id="CHEBI:15377"/>
        <dbReference type="ChEBI" id="CHEBI:15379"/>
        <dbReference type="ChEBI" id="CHEBI:43120"/>
        <dbReference type="ChEBI" id="CHEBI:59560"/>
        <dbReference type="ChEBI" id="CHEBI:73418"/>
        <dbReference type="ChEBI" id="CHEBI:83957"/>
        <dbReference type="EC" id="1.14.16.5"/>
    </reaction>
</comment>
<evidence type="ECO:0000256" key="10">
    <source>
        <dbReference type="ARBA" id="ARBA00038190"/>
    </source>
</evidence>
<dbReference type="Proteomes" id="UP000186922">
    <property type="component" value="Unassembled WGS sequence"/>
</dbReference>
<dbReference type="GO" id="GO:0050479">
    <property type="term" value="F:glyceryl-ether monooxygenase activity"/>
    <property type="evidence" value="ECO:0007669"/>
    <property type="project" value="UniProtKB-EC"/>
</dbReference>
<comment type="cofactor">
    <cofactor evidence="1">
        <name>Fe cation</name>
        <dbReference type="ChEBI" id="CHEBI:24875"/>
    </cofactor>
</comment>
<feature type="domain" description="Alkylglycerol monooxygenase C-terminal" evidence="16">
    <location>
        <begin position="373"/>
        <end position="443"/>
    </location>
</feature>
<accession>A0A1D1USP3</accession>
<dbReference type="PANTHER" id="PTHR21624:SF1">
    <property type="entry name" value="ALKYLGLYCEROL MONOOXYGENASE"/>
    <property type="match status" value="1"/>
</dbReference>
<comment type="similarity">
    <text evidence="10">Belongs to the sterol desaturase family. TMEM195 subfamily.</text>
</comment>
<evidence type="ECO:0000256" key="13">
    <source>
        <dbReference type="ARBA" id="ARBA00047556"/>
    </source>
</evidence>
<evidence type="ECO:0000256" key="12">
    <source>
        <dbReference type="ARBA" id="ARBA00040992"/>
    </source>
</evidence>
<sequence length="494" mass="57027">MIDCHMFPRRFGEKMKMPNLTGMNGSMANESMSIHQHVANASVFPFFDWRFMFYLIHPSEIPETEDVKQIPSYTNQVIPVFILMLLIELAAKYYHTGSGFRINDTVTSIGAGLASQTIKFITRSLDVIVYIWIYDNCRLWTIPLRSWTGWILALLAADLAYYWLHRMNHEVSILWASHQTHHSSEEYNLSTALRQSMIGGIYNWIVYLPMAFFGFTPVAYVVHAQLNLLYQFWIHTAMIKSCGIFESFLNTPSHHRVHHGRNPYCIDKNYAGVLIIWDKMFGTFEPEHPDEEVVYGILSPVSSFNGVWVQTCYYFDAVSRLATFPNLRDKINSLIMGPGWSPGTQRLGNPEHIPAIQHPVKVYDVQIAPWKSAYVIVHFVLLILFFHHTAERFEGWSHTQVWLASLGLMASLGNLGSLLDDKAWVPYGEFVRCLDVLFFSRVFDFELSNLTASLITWIFAFSAGVWWFVVFGRMVLQQTKHRPKSQANKARKTR</sequence>
<keyword evidence="5 14" id="KW-1133">Transmembrane helix</keyword>
<keyword evidence="6" id="KW-0560">Oxidoreductase</keyword>
<dbReference type="STRING" id="947166.A0A1D1USP3"/>
<feature type="transmembrane region" description="Helical" evidence="14">
    <location>
        <begin position="372"/>
        <end position="389"/>
    </location>
</feature>
<evidence type="ECO:0000313" key="17">
    <source>
        <dbReference type="EMBL" id="GAU92704.1"/>
    </source>
</evidence>
<dbReference type="GO" id="GO:0008610">
    <property type="term" value="P:lipid biosynthetic process"/>
    <property type="evidence" value="ECO:0007669"/>
    <property type="project" value="InterPro"/>
</dbReference>
<dbReference type="Pfam" id="PF04116">
    <property type="entry name" value="FA_hydroxylase"/>
    <property type="match status" value="1"/>
</dbReference>
<evidence type="ECO:0000256" key="5">
    <source>
        <dbReference type="ARBA" id="ARBA00022989"/>
    </source>
</evidence>
<evidence type="ECO:0000256" key="7">
    <source>
        <dbReference type="ARBA" id="ARBA00023004"/>
    </source>
</evidence>